<feature type="region of interest" description="Disordered" evidence="2">
    <location>
        <begin position="229"/>
        <end position="248"/>
    </location>
</feature>
<dbReference type="EMBL" id="JBCNJP010000025">
    <property type="protein sequence ID" value="KAK9055788.1"/>
    <property type="molecule type" value="Genomic_DNA"/>
</dbReference>
<reference evidence="3 4" key="1">
    <citation type="submission" date="2024-04" db="EMBL/GenBank/DDBJ databases">
        <title>The reference genome of an endangered Asteraceae, Deinandra increscens subsp. villosa, native to the Central Coast of California.</title>
        <authorList>
            <person name="Guilliams M."/>
            <person name="Hasenstab-Lehman K."/>
            <person name="Meyer R."/>
            <person name="Mcevoy S."/>
        </authorList>
    </citation>
    <scope>NUCLEOTIDE SEQUENCE [LARGE SCALE GENOMIC DNA]</scope>
    <source>
        <tissue evidence="3">Leaf</tissue>
    </source>
</reference>
<feature type="compositionally biased region" description="Basic residues" evidence="2">
    <location>
        <begin position="324"/>
        <end position="341"/>
    </location>
</feature>
<evidence type="ECO:0000256" key="1">
    <source>
        <dbReference type="SAM" id="Coils"/>
    </source>
</evidence>
<comment type="caution">
    <text evidence="3">The sequence shown here is derived from an EMBL/GenBank/DDBJ whole genome shotgun (WGS) entry which is preliminary data.</text>
</comment>
<protein>
    <submittedName>
        <fullName evidence="3">Uncharacterized protein</fullName>
    </submittedName>
</protein>
<sequence>MSDQNAFEVESGNRYADSTFYDAITTSFERLDICIDNATSNKKSLASALDSVINLVKEVELKEKAAKEAKAEAATQDVREVLHQKAGLANKIKKLQCRVFGVLNEGDKCLGHFDEMRKELDSRLTSAMREKELADQEKLEKEILAQEALAFEESQMLRLTEESKRLKEEAVKISTLQDILQEHEFNVNILHGDVSDKYQDIKLLRECLDQPVLQLSGLLLSSQTSSILPSSSSLTTSLVPDHETPEETVDEPVPFVDEFSFRENELLNLAFEKQEGNMNGSSEVKIAPVVTDIIEVGHSMSTESFVASAQTFVECEAAPIIVTRRGKTKKKGHKKSVKKRSKNDLKIIEEKKG</sequence>
<evidence type="ECO:0000313" key="4">
    <source>
        <dbReference type="Proteomes" id="UP001408789"/>
    </source>
</evidence>
<proteinExistence type="predicted"/>
<dbReference type="Proteomes" id="UP001408789">
    <property type="component" value="Unassembled WGS sequence"/>
</dbReference>
<feature type="compositionally biased region" description="Low complexity" evidence="2">
    <location>
        <begin position="229"/>
        <end position="238"/>
    </location>
</feature>
<keyword evidence="1" id="KW-0175">Coiled coil</keyword>
<name>A0AAP0CIX6_9ASTR</name>
<accession>A0AAP0CIX6</accession>
<dbReference type="PANTHER" id="PTHR48459:SF1">
    <property type="entry name" value="CUE DOMAIN-CONTAINING PROTEIN"/>
    <property type="match status" value="1"/>
</dbReference>
<keyword evidence="4" id="KW-1185">Reference proteome</keyword>
<feature type="region of interest" description="Disordered" evidence="2">
    <location>
        <begin position="324"/>
        <end position="353"/>
    </location>
</feature>
<gene>
    <name evidence="3" type="ORF">SSX86_026873</name>
</gene>
<evidence type="ECO:0000256" key="2">
    <source>
        <dbReference type="SAM" id="MobiDB-lite"/>
    </source>
</evidence>
<feature type="compositionally biased region" description="Basic and acidic residues" evidence="2">
    <location>
        <begin position="342"/>
        <end position="353"/>
    </location>
</feature>
<dbReference type="AlphaFoldDB" id="A0AAP0CIX6"/>
<evidence type="ECO:0000313" key="3">
    <source>
        <dbReference type="EMBL" id="KAK9055788.1"/>
    </source>
</evidence>
<organism evidence="3 4">
    <name type="scientific">Deinandra increscens subsp. villosa</name>
    <dbReference type="NCBI Taxonomy" id="3103831"/>
    <lineage>
        <taxon>Eukaryota</taxon>
        <taxon>Viridiplantae</taxon>
        <taxon>Streptophyta</taxon>
        <taxon>Embryophyta</taxon>
        <taxon>Tracheophyta</taxon>
        <taxon>Spermatophyta</taxon>
        <taxon>Magnoliopsida</taxon>
        <taxon>eudicotyledons</taxon>
        <taxon>Gunneridae</taxon>
        <taxon>Pentapetalae</taxon>
        <taxon>asterids</taxon>
        <taxon>campanulids</taxon>
        <taxon>Asterales</taxon>
        <taxon>Asteraceae</taxon>
        <taxon>Asteroideae</taxon>
        <taxon>Heliantheae alliance</taxon>
        <taxon>Madieae</taxon>
        <taxon>Madiinae</taxon>
        <taxon>Deinandra</taxon>
    </lineage>
</organism>
<dbReference type="PANTHER" id="PTHR48459">
    <property type="entry name" value="CUE DOMAIN-CONTAINING PROTEIN"/>
    <property type="match status" value="1"/>
</dbReference>
<feature type="coiled-coil region" evidence="1">
    <location>
        <begin position="117"/>
        <end position="169"/>
    </location>
</feature>